<feature type="domain" description="HTH gntR-type" evidence="4">
    <location>
        <begin position="23"/>
        <end position="91"/>
    </location>
</feature>
<dbReference type="PANTHER" id="PTHR43537">
    <property type="entry name" value="TRANSCRIPTIONAL REGULATOR, GNTR FAMILY"/>
    <property type="match status" value="1"/>
</dbReference>
<keyword evidence="1" id="KW-0805">Transcription regulation</keyword>
<organism evidence="5 6">
    <name type="scientific">Agreia bicolorata</name>
    <dbReference type="NCBI Taxonomy" id="110935"/>
    <lineage>
        <taxon>Bacteria</taxon>
        <taxon>Bacillati</taxon>
        <taxon>Actinomycetota</taxon>
        <taxon>Actinomycetes</taxon>
        <taxon>Micrococcales</taxon>
        <taxon>Microbacteriaceae</taxon>
        <taxon>Agreia</taxon>
    </lineage>
</organism>
<evidence type="ECO:0000313" key="5">
    <source>
        <dbReference type="EMBL" id="SKB02195.1"/>
    </source>
</evidence>
<evidence type="ECO:0000259" key="4">
    <source>
        <dbReference type="PROSITE" id="PS50949"/>
    </source>
</evidence>
<evidence type="ECO:0000313" key="6">
    <source>
        <dbReference type="Proteomes" id="UP000189735"/>
    </source>
</evidence>
<dbReference type="AlphaFoldDB" id="A0A1T4YLP8"/>
<dbReference type="InterPro" id="IPR000524">
    <property type="entry name" value="Tscrpt_reg_HTH_GntR"/>
</dbReference>
<dbReference type="GO" id="GO:0003700">
    <property type="term" value="F:DNA-binding transcription factor activity"/>
    <property type="evidence" value="ECO:0007669"/>
    <property type="project" value="InterPro"/>
</dbReference>
<dbReference type="SUPFAM" id="SSF48008">
    <property type="entry name" value="GntR ligand-binding domain-like"/>
    <property type="match status" value="1"/>
</dbReference>
<dbReference type="PRINTS" id="PR00035">
    <property type="entry name" value="HTHGNTR"/>
</dbReference>
<protein>
    <submittedName>
        <fullName evidence="5">Transcriptional regulator, GntR family</fullName>
    </submittedName>
</protein>
<dbReference type="Pfam" id="PF00392">
    <property type="entry name" value="GntR"/>
    <property type="match status" value="1"/>
</dbReference>
<dbReference type="InterPro" id="IPR008920">
    <property type="entry name" value="TF_FadR/GntR_C"/>
</dbReference>
<gene>
    <name evidence="5" type="ORF">SAMN06295879_3474</name>
</gene>
<dbReference type="SMART" id="SM00895">
    <property type="entry name" value="FCD"/>
    <property type="match status" value="1"/>
</dbReference>
<evidence type="ECO:0000256" key="1">
    <source>
        <dbReference type="ARBA" id="ARBA00023015"/>
    </source>
</evidence>
<accession>A0A1T4YLP8</accession>
<dbReference type="InterPro" id="IPR036388">
    <property type="entry name" value="WH-like_DNA-bd_sf"/>
</dbReference>
<name>A0A1T4YLP8_9MICO</name>
<reference evidence="6" key="1">
    <citation type="submission" date="2017-02" db="EMBL/GenBank/DDBJ databases">
        <authorList>
            <person name="Varghese N."/>
            <person name="Submissions S."/>
        </authorList>
    </citation>
    <scope>NUCLEOTIDE SEQUENCE [LARGE SCALE GENOMIC DNA]</scope>
    <source>
        <strain evidence="6">VKM Ac-2052</strain>
    </source>
</reference>
<dbReference type="RefSeq" id="WP_078715407.1">
    <property type="nucleotide sequence ID" value="NZ_FUYG01000011.1"/>
</dbReference>
<dbReference type="Gene3D" id="1.10.10.10">
    <property type="entry name" value="Winged helix-like DNA-binding domain superfamily/Winged helix DNA-binding domain"/>
    <property type="match status" value="1"/>
</dbReference>
<dbReference type="PROSITE" id="PS50949">
    <property type="entry name" value="HTH_GNTR"/>
    <property type="match status" value="1"/>
</dbReference>
<dbReference type="CDD" id="cd07377">
    <property type="entry name" value="WHTH_GntR"/>
    <property type="match status" value="1"/>
</dbReference>
<dbReference type="InterPro" id="IPR036390">
    <property type="entry name" value="WH_DNA-bd_sf"/>
</dbReference>
<dbReference type="Proteomes" id="UP000189735">
    <property type="component" value="Unassembled WGS sequence"/>
</dbReference>
<keyword evidence="2" id="KW-0238">DNA-binding</keyword>
<keyword evidence="3" id="KW-0804">Transcription</keyword>
<dbReference type="SUPFAM" id="SSF46785">
    <property type="entry name" value="Winged helix' DNA-binding domain"/>
    <property type="match status" value="1"/>
</dbReference>
<dbReference type="GO" id="GO:0003677">
    <property type="term" value="F:DNA binding"/>
    <property type="evidence" value="ECO:0007669"/>
    <property type="project" value="UniProtKB-KW"/>
</dbReference>
<dbReference type="InterPro" id="IPR011711">
    <property type="entry name" value="GntR_C"/>
</dbReference>
<dbReference type="EMBL" id="FUYG01000011">
    <property type="protein sequence ID" value="SKB02195.1"/>
    <property type="molecule type" value="Genomic_DNA"/>
</dbReference>
<proteinExistence type="predicted"/>
<dbReference type="PANTHER" id="PTHR43537:SF5">
    <property type="entry name" value="UXU OPERON TRANSCRIPTIONAL REGULATOR"/>
    <property type="match status" value="1"/>
</dbReference>
<evidence type="ECO:0000256" key="3">
    <source>
        <dbReference type="ARBA" id="ARBA00023163"/>
    </source>
</evidence>
<dbReference type="SMART" id="SM00345">
    <property type="entry name" value="HTH_GNTR"/>
    <property type="match status" value="1"/>
</dbReference>
<dbReference type="Pfam" id="PF07729">
    <property type="entry name" value="FCD"/>
    <property type="match status" value="1"/>
</dbReference>
<dbReference type="Gene3D" id="1.20.120.530">
    <property type="entry name" value="GntR ligand-binding domain-like"/>
    <property type="match status" value="1"/>
</dbReference>
<evidence type="ECO:0000256" key="2">
    <source>
        <dbReference type="ARBA" id="ARBA00023125"/>
    </source>
</evidence>
<sequence>MPAFPDRPATDEISAALSSVASGTAVSAVAKRLLDLFMGGDIAPGTRLPPERQLAAALGIGRSAVREALAALEILGIVDVRPGSGTYLRGSVSELLPETLSWGLMLGEPRTRELIEVRGALEVFATELAARRMPDEALTRLGQHLAAMKEAGDNHTRFIEADLKFHLEIARGVDNSVLVTLLQSIRSLLRIWVERGLHDSGDADQAYDEHVAVHEALLSRDPEAAAAAMRAHMVTATERLLRTLPAA</sequence>